<organism evidence="1 2">
    <name type="scientific">Vibrio coralliilyticus</name>
    <dbReference type="NCBI Taxonomy" id="190893"/>
    <lineage>
        <taxon>Bacteria</taxon>
        <taxon>Pseudomonadati</taxon>
        <taxon>Pseudomonadota</taxon>
        <taxon>Gammaproteobacteria</taxon>
        <taxon>Vibrionales</taxon>
        <taxon>Vibrionaceae</taxon>
        <taxon>Vibrio</taxon>
    </lineage>
</organism>
<dbReference type="EMBL" id="VTXP01000008">
    <property type="protein sequence ID" value="NOJ24295.1"/>
    <property type="molecule type" value="Genomic_DNA"/>
</dbReference>
<protein>
    <submittedName>
        <fullName evidence="1">Uncharacterized protein</fullName>
    </submittedName>
</protein>
<gene>
    <name evidence="1" type="ORF">F0238_16295</name>
</gene>
<reference evidence="1 2" key="1">
    <citation type="submission" date="2019-09" db="EMBL/GenBank/DDBJ databases">
        <title>Draft genome sequencing and comparative genomics of hatchery-associated Vibrios.</title>
        <authorList>
            <person name="Kehlet-Delgado H."/>
            <person name="Mueller R.S."/>
        </authorList>
    </citation>
    <scope>NUCLEOTIDE SEQUENCE [LARGE SCALE GENOMIC DNA]</scope>
    <source>
        <strain evidence="1 2">09-121-3</strain>
    </source>
</reference>
<evidence type="ECO:0000313" key="1">
    <source>
        <dbReference type="EMBL" id="NOJ24295.1"/>
    </source>
</evidence>
<dbReference type="Proteomes" id="UP000576645">
    <property type="component" value="Unassembled WGS sequence"/>
</dbReference>
<proteinExistence type="predicted"/>
<accession>A0AAP7DFC8</accession>
<dbReference type="RefSeq" id="WP_171353195.1">
    <property type="nucleotide sequence ID" value="NZ_VTXP01000008.1"/>
</dbReference>
<evidence type="ECO:0000313" key="2">
    <source>
        <dbReference type="Proteomes" id="UP000576645"/>
    </source>
</evidence>
<dbReference type="AlphaFoldDB" id="A0AAP7DFC8"/>
<sequence length="73" mass="8225">MTLQLNRLQEMPYARVYGASPDIKELQENFETLMGFNQKKILVDTKVAMLDSASDSLSKALNANIKQSDNISF</sequence>
<name>A0AAP7DFC8_9VIBR</name>
<comment type="caution">
    <text evidence="1">The sequence shown here is derived from an EMBL/GenBank/DDBJ whole genome shotgun (WGS) entry which is preliminary data.</text>
</comment>